<evidence type="ECO:0000256" key="1">
    <source>
        <dbReference type="PROSITE-ProRule" id="PRU00267"/>
    </source>
</evidence>
<accession>A0A445BRJ2</accession>
<evidence type="ECO:0000259" key="3">
    <source>
        <dbReference type="PROSITE" id="PS50118"/>
    </source>
</evidence>
<feature type="region of interest" description="Disordered" evidence="2">
    <location>
        <begin position="241"/>
        <end position="264"/>
    </location>
</feature>
<dbReference type="GO" id="GO:0005634">
    <property type="term" value="C:nucleus"/>
    <property type="evidence" value="ECO:0007669"/>
    <property type="project" value="UniProtKB-UniRule"/>
</dbReference>
<evidence type="ECO:0000313" key="6">
    <source>
        <dbReference type="Proteomes" id="UP000289738"/>
    </source>
</evidence>
<comment type="caution">
    <text evidence="5">The sequence shown here is derived from an EMBL/GenBank/DDBJ whole genome shotgun (WGS) entry which is preliminary data.</text>
</comment>
<dbReference type="GO" id="GO:0003677">
    <property type="term" value="F:DNA binding"/>
    <property type="evidence" value="ECO:0007669"/>
    <property type="project" value="UniProtKB-UniRule"/>
</dbReference>
<dbReference type="Gene3D" id="1.10.30.10">
    <property type="entry name" value="High mobility group box domain"/>
    <property type="match status" value="1"/>
</dbReference>
<dbReference type="SUPFAM" id="SSF46774">
    <property type="entry name" value="ARID-like"/>
    <property type="match status" value="1"/>
</dbReference>
<feature type="domain" description="HMG box" evidence="3">
    <location>
        <begin position="264"/>
        <end position="331"/>
    </location>
</feature>
<evidence type="ECO:0000256" key="2">
    <source>
        <dbReference type="SAM" id="MobiDB-lite"/>
    </source>
</evidence>
<organism evidence="5 6">
    <name type="scientific">Arachis hypogaea</name>
    <name type="common">Peanut</name>
    <dbReference type="NCBI Taxonomy" id="3818"/>
    <lineage>
        <taxon>Eukaryota</taxon>
        <taxon>Viridiplantae</taxon>
        <taxon>Streptophyta</taxon>
        <taxon>Embryophyta</taxon>
        <taxon>Tracheophyta</taxon>
        <taxon>Spermatophyta</taxon>
        <taxon>Magnoliopsida</taxon>
        <taxon>eudicotyledons</taxon>
        <taxon>Gunneridae</taxon>
        <taxon>Pentapetalae</taxon>
        <taxon>rosids</taxon>
        <taxon>fabids</taxon>
        <taxon>Fabales</taxon>
        <taxon>Fabaceae</taxon>
        <taxon>Papilionoideae</taxon>
        <taxon>50 kb inversion clade</taxon>
        <taxon>dalbergioids sensu lato</taxon>
        <taxon>Dalbergieae</taxon>
        <taxon>Pterocarpus clade</taxon>
        <taxon>Arachis</taxon>
    </lineage>
</organism>
<evidence type="ECO:0000259" key="4">
    <source>
        <dbReference type="PROSITE" id="PS51011"/>
    </source>
</evidence>
<evidence type="ECO:0008006" key="7">
    <source>
        <dbReference type="Google" id="ProtNLM"/>
    </source>
</evidence>
<feature type="DNA-binding region" description="HMG box" evidence="1">
    <location>
        <begin position="264"/>
        <end position="331"/>
    </location>
</feature>
<feature type="domain" description="ARID" evidence="4">
    <location>
        <begin position="24"/>
        <end position="115"/>
    </location>
</feature>
<dbReference type="PANTHER" id="PTHR46691">
    <property type="entry name" value="HIGH MOBILITY GROUP B PROTEIN 9"/>
    <property type="match status" value="1"/>
</dbReference>
<keyword evidence="1" id="KW-0238">DNA-binding</keyword>
<feature type="compositionally biased region" description="Basic residues" evidence="2">
    <location>
        <begin position="244"/>
        <end position="257"/>
    </location>
</feature>
<keyword evidence="6" id="KW-1185">Reference proteome</keyword>
<dbReference type="STRING" id="3818.A0A445BRJ2"/>
<dbReference type="Proteomes" id="UP000289738">
    <property type="component" value="Chromosome A08"/>
</dbReference>
<dbReference type="SMART" id="SM00398">
    <property type="entry name" value="HMG"/>
    <property type="match status" value="1"/>
</dbReference>
<dbReference type="InterPro" id="IPR009071">
    <property type="entry name" value="HMG_box_dom"/>
</dbReference>
<gene>
    <name evidence="5" type="ORF">Ahy_A08g037713</name>
</gene>
<dbReference type="CDD" id="cd22009">
    <property type="entry name" value="HMG-box_AtHMGB9-like"/>
    <property type="match status" value="1"/>
</dbReference>
<dbReference type="CDD" id="cd16872">
    <property type="entry name" value="ARID_HMGB9-like"/>
    <property type="match status" value="1"/>
</dbReference>
<dbReference type="InterPro" id="IPR036431">
    <property type="entry name" value="ARID_dom_sf"/>
</dbReference>
<dbReference type="SMART" id="SM00501">
    <property type="entry name" value="BRIGHT"/>
    <property type="match status" value="1"/>
</dbReference>
<dbReference type="Pfam" id="PF01388">
    <property type="entry name" value="ARID"/>
    <property type="match status" value="1"/>
</dbReference>
<evidence type="ECO:0000313" key="5">
    <source>
        <dbReference type="EMBL" id="RYR41303.1"/>
    </source>
</evidence>
<dbReference type="InterPro" id="IPR036910">
    <property type="entry name" value="HMG_box_dom_sf"/>
</dbReference>
<dbReference type="SMART" id="SM01014">
    <property type="entry name" value="ARID"/>
    <property type="match status" value="1"/>
</dbReference>
<dbReference type="InterPro" id="IPR045303">
    <property type="entry name" value="ARID_HMGB9-like"/>
</dbReference>
<dbReference type="Gene3D" id="1.10.150.60">
    <property type="entry name" value="ARID DNA-binding domain"/>
    <property type="match status" value="1"/>
</dbReference>
<dbReference type="AlphaFoldDB" id="A0A445BRJ2"/>
<name>A0A445BRJ2_ARAHY</name>
<dbReference type="SUPFAM" id="SSF47095">
    <property type="entry name" value="HMG-box"/>
    <property type="match status" value="1"/>
</dbReference>
<dbReference type="PROSITE" id="PS50118">
    <property type="entry name" value="HMG_BOX_2"/>
    <property type="match status" value="1"/>
</dbReference>
<dbReference type="PANTHER" id="PTHR46691:SF1">
    <property type="entry name" value="AT-RICH INTERACTIVE DOMAIN-CONTAINING PROTEIN 2"/>
    <property type="match status" value="1"/>
</dbReference>
<dbReference type="InterPro" id="IPR001606">
    <property type="entry name" value="ARID_dom"/>
</dbReference>
<keyword evidence="1" id="KW-0539">Nucleus</keyword>
<dbReference type="EMBL" id="SDMP01000008">
    <property type="protein sequence ID" value="RYR41303.1"/>
    <property type="molecule type" value="Genomic_DNA"/>
</dbReference>
<reference evidence="5 6" key="1">
    <citation type="submission" date="2019-01" db="EMBL/GenBank/DDBJ databases">
        <title>Sequencing of cultivated peanut Arachis hypogaea provides insights into genome evolution and oil improvement.</title>
        <authorList>
            <person name="Chen X."/>
        </authorList>
    </citation>
    <scope>NUCLEOTIDE SEQUENCE [LARGE SCALE GENOMIC DNA]</scope>
    <source>
        <strain evidence="6">cv. Fuhuasheng</strain>
        <tissue evidence="5">Leaves</tissue>
    </source>
</reference>
<dbReference type="Pfam" id="PF00505">
    <property type="entry name" value="HMG_box"/>
    <property type="match status" value="1"/>
</dbReference>
<protein>
    <recommendedName>
        <fullName evidence="7">High mobility group B protein 9</fullName>
    </recommendedName>
</protein>
<sequence>MSSSTVGNEEKLYPSPLASHDDIVKDPSVFWDTLRRFHLLLSTKFMIPVIGGKELDLHVLYVEVTRRSGYEKVVAEKKWREVGTVFRFSATTTSASFVLRKHYRNLLYHYEQVHFFNVKGPLYSPSSDSFSGSKHSWRSELAIVEYSPKPVTHTKGSKPQDSLHLFKDLLSGELHFGSLCVESIDPSSNLSGRGTIEGKFECGYLVSVKVGSEVLRGVLYHPEELVPPPTVPQNGNAIVPYGCKPHHSGRRRRRNKRKWDPNYPKPNRSGYNFFFAERHYKLKSLYPNREREFTKMIGQSWNSLSPEERMVYQNIGLRDKERYKRELKEYKEKMKTMQNLEVAAPRNLTGSVLNGSQRMA</sequence>
<proteinExistence type="predicted"/>
<dbReference type="PROSITE" id="PS51011">
    <property type="entry name" value="ARID"/>
    <property type="match status" value="1"/>
</dbReference>